<name>A0A6A6SB32_9PLEO</name>
<keyword evidence="3" id="KW-1185">Reference proteome</keyword>
<dbReference type="OrthoDB" id="3681251at2759"/>
<proteinExistence type="predicted"/>
<feature type="compositionally biased region" description="Acidic residues" evidence="1">
    <location>
        <begin position="123"/>
        <end position="133"/>
    </location>
</feature>
<accession>A0A6A6SB32</accession>
<evidence type="ECO:0000313" key="2">
    <source>
        <dbReference type="EMBL" id="KAF2645056.1"/>
    </source>
</evidence>
<reference evidence="2" key="1">
    <citation type="journal article" date="2020" name="Stud. Mycol.">
        <title>101 Dothideomycetes genomes: a test case for predicting lifestyles and emergence of pathogens.</title>
        <authorList>
            <person name="Haridas S."/>
            <person name="Albert R."/>
            <person name="Binder M."/>
            <person name="Bloem J."/>
            <person name="Labutti K."/>
            <person name="Salamov A."/>
            <person name="Andreopoulos B."/>
            <person name="Baker S."/>
            <person name="Barry K."/>
            <person name="Bills G."/>
            <person name="Bluhm B."/>
            <person name="Cannon C."/>
            <person name="Castanera R."/>
            <person name="Culley D."/>
            <person name="Daum C."/>
            <person name="Ezra D."/>
            <person name="Gonzalez J."/>
            <person name="Henrissat B."/>
            <person name="Kuo A."/>
            <person name="Liang C."/>
            <person name="Lipzen A."/>
            <person name="Lutzoni F."/>
            <person name="Magnuson J."/>
            <person name="Mondo S."/>
            <person name="Nolan M."/>
            <person name="Ohm R."/>
            <person name="Pangilinan J."/>
            <person name="Park H.-J."/>
            <person name="Ramirez L."/>
            <person name="Alfaro M."/>
            <person name="Sun H."/>
            <person name="Tritt A."/>
            <person name="Yoshinaga Y."/>
            <person name="Zwiers L.-H."/>
            <person name="Turgeon B."/>
            <person name="Goodwin S."/>
            <person name="Spatafora J."/>
            <person name="Crous P."/>
            <person name="Grigoriev I."/>
        </authorList>
    </citation>
    <scope>NUCLEOTIDE SEQUENCE</scope>
    <source>
        <strain evidence="2">CBS 473.64</strain>
    </source>
</reference>
<gene>
    <name evidence="2" type="ORF">P280DRAFT_546451</name>
</gene>
<organism evidence="2 3">
    <name type="scientific">Massarina eburnea CBS 473.64</name>
    <dbReference type="NCBI Taxonomy" id="1395130"/>
    <lineage>
        <taxon>Eukaryota</taxon>
        <taxon>Fungi</taxon>
        <taxon>Dikarya</taxon>
        <taxon>Ascomycota</taxon>
        <taxon>Pezizomycotina</taxon>
        <taxon>Dothideomycetes</taxon>
        <taxon>Pleosporomycetidae</taxon>
        <taxon>Pleosporales</taxon>
        <taxon>Massarineae</taxon>
        <taxon>Massarinaceae</taxon>
        <taxon>Massarina</taxon>
    </lineage>
</organism>
<evidence type="ECO:0000256" key="1">
    <source>
        <dbReference type="SAM" id="MobiDB-lite"/>
    </source>
</evidence>
<sequence length="394" mass="43825">MSGPANMKARVREAAMQSTNPAFVASLSDNDLGGLMTTMWMSDLSRQQQNTIVQHGLSIVLARMEQERNTMTGRADQVHPPHADRPRESVGVSTPTKRGGNYGMFDDVPSVKRPKVIEPVDPLSDDDDHDDDFPIPPSHYKPSRRSYHDRPYHENDNDLSGPGKNTNNQATPRIKKEPGTESPSPIPYSNSGTPTQDFDTVADTPSDHEHGSEPNDTHKPTRRKSKAPTTTGDRRKPGGTTVLATPIHDPLPNLEKLLWIPSAKKTTKGGELRALAELPPDVRIDLMSHFSSTYLTPARTKSYKSWHTKVLKNASGQERLRCINNVAYIYSSYFPKYSHEPGTMDRACDSCVNTKRVCAKMVRVRGVDVLAVYPLPGPLRRGVGWGELRFWVVL</sequence>
<dbReference type="AlphaFoldDB" id="A0A6A6SB32"/>
<feature type="compositionally biased region" description="Polar residues" evidence="1">
    <location>
        <begin position="181"/>
        <end position="198"/>
    </location>
</feature>
<feature type="region of interest" description="Disordered" evidence="1">
    <location>
        <begin position="70"/>
        <end position="248"/>
    </location>
</feature>
<evidence type="ECO:0000313" key="3">
    <source>
        <dbReference type="Proteomes" id="UP000799753"/>
    </source>
</evidence>
<feature type="compositionally biased region" description="Basic and acidic residues" evidence="1">
    <location>
        <begin position="146"/>
        <end position="156"/>
    </location>
</feature>
<feature type="compositionally biased region" description="Basic and acidic residues" evidence="1">
    <location>
        <begin position="205"/>
        <end position="219"/>
    </location>
</feature>
<dbReference type="Proteomes" id="UP000799753">
    <property type="component" value="Unassembled WGS sequence"/>
</dbReference>
<dbReference type="EMBL" id="MU006778">
    <property type="protein sequence ID" value="KAF2645056.1"/>
    <property type="molecule type" value="Genomic_DNA"/>
</dbReference>
<feature type="compositionally biased region" description="Basic and acidic residues" evidence="1">
    <location>
        <begin position="76"/>
        <end position="88"/>
    </location>
</feature>
<protein>
    <submittedName>
        <fullName evidence="2">Uncharacterized protein</fullName>
    </submittedName>
</protein>